<keyword evidence="1" id="KW-0472">Membrane</keyword>
<protein>
    <submittedName>
        <fullName evidence="2">Uncharacterized protein</fullName>
    </submittedName>
</protein>
<sequence>MKIRGILKDHLLYLRILTICTVLSTGSLIYKMGESTSVESTSGHLESLEVKVGELNLKVTGKNTTEALMNLMKNAVDLETMPFDVRS</sequence>
<evidence type="ECO:0000256" key="1">
    <source>
        <dbReference type="SAM" id="Phobius"/>
    </source>
</evidence>
<dbReference type="KEGG" id="vg:65115450"/>
<name>A0A346FKG9_9CAUD</name>
<reference evidence="2" key="1">
    <citation type="submission" date="2018-07" db="EMBL/GenBank/DDBJ databases">
        <title>Complete genome sequence of the cyanophage S-PRM1 isolated from Singapore coastal waters.</title>
        <authorList>
            <person name="Chenard C."/>
            <person name="Kolundzija S."/>
            <person name="Lauro F.M."/>
        </authorList>
    </citation>
    <scope>NUCLEOTIDE SEQUENCE [LARGE SCALE GENOMIC DNA]</scope>
</reference>
<organism evidence="2">
    <name type="scientific">Synechococcus virus S-PRM1</name>
    <dbReference type="NCBI Taxonomy" id="2100130"/>
    <lineage>
        <taxon>Viruses</taxon>
        <taxon>Duplodnaviria</taxon>
        <taxon>Heunggongvirae</taxon>
        <taxon>Uroviricota</taxon>
        <taxon>Caudoviricetes</taxon>
        <taxon>Pantevenvirales</taxon>
        <taxon>Kyanoviridae</taxon>
        <taxon>Makelovirus</taxon>
        <taxon>Makelovirus prm1</taxon>
    </lineage>
</organism>
<evidence type="ECO:0000313" key="3">
    <source>
        <dbReference type="Proteomes" id="UP000259950"/>
    </source>
</evidence>
<keyword evidence="1" id="KW-0812">Transmembrane</keyword>
<evidence type="ECO:0000313" key="2">
    <source>
        <dbReference type="EMBL" id="AXN58474.1"/>
    </source>
</evidence>
<dbReference type="GeneID" id="65115450"/>
<dbReference type="EMBL" id="MH629685">
    <property type="protein sequence ID" value="AXN58474.1"/>
    <property type="molecule type" value="Genomic_DNA"/>
</dbReference>
<dbReference type="Proteomes" id="UP000259950">
    <property type="component" value="Segment"/>
</dbReference>
<proteinExistence type="predicted"/>
<feature type="transmembrane region" description="Helical" evidence="1">
    <location>
        <begin position="12"/>
        <end position="30"/>
    </location>
</feature>
<keyword evidence="1" id="KW-1133">Transmembrane helix</keyword>
<dbReference type="RefSeq" id="YP_010097783.1">
    <property type="nucleotide sequence ID" value="NC_055761.1"/>
</dbReference>
<keyword evidence="3" id="KW-1185">Reference proteome</keyword>
<accession>A0A346FKG9</accession>